<dbReference type="InterPro" id="IPR003738">
    <property type="entry name" value="SRAP"/>
</dbReference>
<dbReference type="GO" id="GO:0006508">
    <property type="term" value="P:proteolysis"/>
    <property type="evidence" value="ECO:0007669"/>
    <property type="project" value="UniProtKB-KW"/>
</dbReference>
<feature type="compositionally biased region" description="Basic and acidic residues" evidence="8">
    <location>
        <begin position="49"/>
        <end position="62"/>
    </location>
</feature>
<evidence type="ECO:0000256" key="7">
    <source>
        <dbReference type="ARBA" id="ARBA00023239"/>
    </source>
</evidence>
<dbReference type="OMA" id="THGIKRE"/>
<dbReference type="Gene3D" id="3.90.1680.10">
    <property type="entry name" value="SOS response associated peptidase-like"/>
    <property type="match status" value="1"/>
</dbReference>
<dbReference type="GO" id="GO:0106300">
    <property type="term" value="P:protein-DNA covalent cross-linking repair"/>
    <property type="evidence" value="ECO:0007669"/>
    <property type="project" value="InterPro"/>
</dbReference>
<evidence type="ECO:0000256" key="6">
    <source>
        <dbReference type="ARBA" id="ARBA00023125"/>
    </source>
</evidence>
<dbReference type="GO" id="GO:0003697">
    <property type="term" value="F:single-stranded DNA binding"/>
    <property type="evidence" value="ECO:0007669"/>
    <property type="project" value="InterPro"/>
</dbReference>
<dbReference type="EMBL" id="BACD03000026">
    <property type="protein sequence ID" value="GAO49843.1"/>
    <property type="molecule type" value="Genomic_DNA"/>
</dbReference>
<gene>
    <name evidence="9" type="ORF">G7K_3981-t1</name>
</gene>
<feature type="compositionally biased region" description="Polar residues" evidence="8">
    <location>
        <begin position="332"/>
        <end position="341"/>
    </location>
</feature>
<dbReference type="Pfam" id="PF02586">
    <property type="entry name" value="SRAP"/>
    <property type="match status" value="1"/>
</dbReference>
<comment type="caution">
    <text evidence="9">The sequence shown here is derived from an EMBL/GenBank/DDBJ whole genome shotgun (WGS) entry which is preliminary data.</text>
</comment>
<keyword evidence="3" id="KW-0227">DNA damage</keyword>
<evidence type="ECO:0000313" key="10">
    <source>
        <dbReference type="Proteomes" id="UP000033140"/>
    </source>
</evidence>
<evidence type="ECO:0008006" key="11">
    <source>
        <dbReference type="Google" id="ProtNLM"/>
    </source>
</evidence>
<keyword evidence="6" id="KW-0238">DNA-binding</keyword>
<evidence type="ECO:0000256" key="5">
    <source>
        <dbReference type="ARBA" id="ARBA00023124"/>
    </source>
</evidence>
<feature type="region of interest" description="Disordered" evidence="8">
    <location>
        <begin position="49"/>
        <end position="99"/>
    </location>
</feature>
<evidence type="ECO:0000256" key="8">
    <source>
        <dbReference type="SAM" id="MobiDB-lite"/>
    </source>
</evidence>
<comment type="similarity">
    <text evidence="1">Belongs to the SOS response-associated peptidase family.</text>
</comment>
<keyword evidence="7" id="KW-0456">Lyase</keyword>
<name>A0A0E9NJ39_SAICN</name>
<evidence type="ECO:0000313" key="9">
    <source>
        <dbReference type="EMBL" id="GAO49843.1"/>
    </source>
</evidence>
<reference evidence="9 10" key="2">
    <citation type="journal article" date="2014" name="J. Gen. Appl. Microbiol.">
        <title>The early diverging ascomycetous budding yeast Saitoella complicata has three histone deacetylases belonging to the Clr6, Hos2, and Rpd3 lineages.</title>
        <authorList>
            <person name="Nishida H."/>
            <person name="Matsumoto T."/>
            <person name="Kondo S."/>
            <person name="Hamamoto M."/>
            <person name="Yoshikawa H."/>
        </authorList>
    </citation>
    <scope>NUCLEOTIDE SEQUENCE [LARGE SCALE GENOMIC DNA]</scope>
    <source>
        <strain evidence="9 10">NRRL Y-17804</strain>
    </source>
</reference>
<reference evidence="9 10" key="3">
    <citation type="journal article" date="2015" name="Genome Announc.">
        <title>Draft Genome Sequence of the Archiascomycetous Yeast Saitoella complicata.</title>
        <authorList>
            <person name="Yamauchi K."/>
            <person name="Kondo S."/>
            <person name="Hamamoto M."/>
            <person name="Takahashi Y."/>
            <person name="Ogura Y."/>
            <person name="Hayashi T."/>
            <person name="Nishida H."/>
        </authorList>
    </citation>
    <scope>NUCLEOTIDE SEQUENCE [LARGE SCALE GENOMIC DNA]</scope>
    <source>
        <strain evidence="9 10">NRRL Y-17804</strain>
    </source>
</reference>
<evidence type="ECO:0000256" key="3">
    <source>
        <dbReference type="ARBA" id="ARBA00022763"/>
    </source>
</evidence>
<dbReference type="STRING" id="698492.A0A0E9NJ39"/>
<keyword evidence="10" id="KW-1185">Reference proteome</keyword>
<dbReference type="PANTHER" id="PTHR13604:SF0">
    <property type="entry name" value="ABASIC SITE PROCESSING PROTEIN HMCES"/>
    <property type="match status" value="1"/>
</dbReference>
<feature type="region of interest" description="Disordered" evidence="8">
    <location>
        <begin position="297"/>
        <end position="412"/>
    </location>
</feature>
<feature type="region of interest" description="Disordered" evidence="8">
    <location>
        <begin position="1"/>
        <end position="25"/>
    </location>
</feature>
<evidence type="ECO:0000256" key="4">
    <source>
        <dbReference type="ARBA" id="ARBA00022801"/>
    </source>
</evidence>
<accession>A0A0E9NJ39</accession>
<dbReference type="GO" id="GO:0016829">
    <property type="term" value="F:lyase activity"/>
    <property type="evidence" value="ECO:0007669"/>
    <property type="project" value="UniProtKB-KW"/>
</dbReference>
<dbReference type="AlphaFoldDB" id="A0A0E9NJ39"/>
<feature type="compositionally biased region" description="Basic and acidic residues" evidence="8">
    <location>
        <begin position="297"/>
        <end position="323"/>
    </location>
</feature>
<dbReference type="SUPFAM" id="SSF143081">
    <property type="entry name" value="BB1717-like"/>
    <property type="match status" value="1"/>
</dbReference>
<protein>
    <recommendedName>
        <fullName evidence="11">DUF159 domain protein</fullName>
    </recommendedName>
</protein>
<keyword evidence="2" id="KW-0645">Protease</keyword>
<dbReference type="PANTHER" id="PTHR13604">
    <property type="entry name" value="DC12-RELATED"/>
    <property type="match status" value="1"/>
</dbReference>
<organism evidence="9 10">
    <name type="scientific">Saitoella complicata (strain BCRC 22490 / CBS 7301 / JCM 7358 / NBRC 10748 / NRRL Y-17804)</name>
    <dbReference type="NCBI Taxonomy" id="698492"/>
    <lineage>
        <taxon>Eukaryota</taxon>
        <taxon>Fungi</taxon>
        <taxon>Dikarya</taxon>
        <taxon>Ascomycota</taxon>
        <taxon>Taphrinomycotina</taxon>
        <taxon>Taphrinomycotina incertae sedis</taxon>
        <taxon>Saitoella</taxon>
    </lineage>
</organism>
<reference evidence="9 10" key="1">
    <citation type="journal article" date="2011" name="J. Gen. Appl. Microbiol.">
        <title>Draft genome sequencing of the enigmatic yeast Saitoella complicata.</title>
        <authorList>
            <person name="Nishida H."/>
            <person name="Hamamoto M."/>
            <person name="Sugiyama J."/>
        </authorList>
    </citation>
    <scope>NUCLEOTIDE SEQUENCE [LARGE SCALE GENOMIC DNA]</scope>
    <source>
        <strain evidence="9 10">NRRL Y-17804</strain>
    </source>
</reference>
<proteinExistence type="inferred from homology"/>
<evidence type="ECO:0000256" key="1">
    <source>
        <dbReference type="ARBA" id="ARBA00008136"/>
    </source>
</evidence>
<keyword evidence="4" id="KW-0378">Hydrolase</keyword>
<dbReference type="GO" id="GO:0008233">
    <property type="term" value="F:peptidase activity"/>
    <property type="evidence" value="ECO:0007669"/>
    <property type="project" value="UniProtKB-KW"/>
</dbReference>
<keyword evidence="5" id="KW-0190">Covalent protein-DNA linkage</keyword>
<feature type="compositionally biased region" description="Low complexity" evidence="8">
    <location>
        <begin position="86"/>
        <end position="99"/>
    </location>
</feature>
<sequence length="412" mass="46198">MYSTPTHSRGKDVTAPTNHSHNLQEHVWSIRSGIGKGAEELQEELRRMNLPPREFRRPETVRRGYNLAPNTNQPILRQLSPQNGDTLSSDPSTSSTASSPPLVLEAAKWGLIPFWTKSPPNYAQGLKTINARDDSITSDRSMWHAMRDRKRCVVFCRGYFEWLKKGEGKMGKVPYFMKRKDGGLVAMAGLWDRVRYEGSEDYIHSFTIITTHSSPSLSFLHDRMPVILPPSEIESWLDPTRAWDKELATLLRPNDEGLEWYPVRPDVGKVGNEGVELIKPVDEAKGSLMGFFGKGGEVGKEVKGAPPSDKDQHMKREVVKQERDEEILVGEKSNNGLSENNAPLPLPVTPAKKRRVSSTPEPPSTSKKIKTEMTPVPSSAKMTPKRSSAKQKANEEKKAEGSMPITAFFRKK</sequence>
<feature type="compositionally biased region" description="Polar residues" evidence="8">
    <location>
        <begin position="68"/>
        <end position="85"/>
    </location>
</feature>
<evidence type="ECO:0000256" key="2">
    <source>
        <dbReference type="ARBA" id="ARBA00022670"/>
    </source>
</evidence>
<dbReference type="Proteomes" id="UP000033140">
    <property type="component" value="Unassembled WGS sequence"/>
</dbReference>
<dbReference type="InterPro" id="IPR036590">
    <property type="entry name" value="SRAP-like"/>
</dbReference>